<feature type="compositionally biased region" description="Polar residues" evidence="1">
    <location>
        <begin position="1"/>
        <end position="22"/>
    </location>
</feature>
<feature type="region of interest" description="Disordered" evidence="1">
    <location>
        <begin position="1"/>
        <end position="29"/>
    </location>
</feature>
<name>A0A6A5RBM5_9PLEO</name>
<keyword evidence="3" id="KW-1185">Reference proteome</keyword>
<dbReference type="GeneID" id="54351457"/>
<proteinExistence type="predicted"/>
<sequence length="181" mass="20363">MDQETNQTESLAVNNRAQQSTADKWDISDEPLDDDAVELDVDGTFIASVVSEREWIPLSIRKRISSATNGCPPVTPPIETDACLEDHTASLTVGKSLSPQDAENLSLSEELSGHDLLALDADNSEPLPFEDICPIVVEFVAQQLNEFDWSKLKRRICMEQLKYDSRTFHWVQDVRHEKFAC</sequence>
<dbReference type="Proteomes" id="UP000800082">
    <property type="component" value="Unassembled WGS sequence"/>
</dbReference>
<evidence type="ECO:0000313" key="3">
    <source>
        <dbReference type="Proteomes" id="UP000800082"/>
    </source>
</evidence>
<organism evidence="2 3">
    <name type="scientific">Didymella exigua CBS 183.55</name>
    <dbReference type="NCBI Taxonomy" id="1150837"/>
    <lineage>
        <taxon>Eukaryota</taxon>
        <taxon>Fungi</taxon>
        <taxon>Dikarya</taxon>
        <taxon>Ascomycota</taxon>
        <taxon>Pezizomycotina</taxon>
        <taxon>Dothideomycetes</taxon>
        <taxon>Pleosporomycetidae</taxon>
        <taxon>Pleosporales</taxon>
        <taxon>Pleosporineae</taxon>
        <taxon>Didymellaceae</taxon>
        <taxon>Didymella</taxon>
    </lineage>
</organism>
<reference evidence="2" key="1">
    <citation type="journal article" date="2020" name="Stud. Mycol.">
        <title>101 Dothideomycetes genomes: a test case for predicting lifestyles and emergence of pathogens.</title>
        <authorList>
            <person name="Haridas S."/>
            <person name="Albert R."/>
            <person name="Binder M."/>
            <person name="Bloem J."/>
            <person name="Labutti K."/>
            <person name="Salamov A."/>
            <person name="Andreopoulos B."/>
            <person name="Baker S."/>
            <person name="Barry K."/>
            <person name="Bills G."/>
            <person name="Bluhm B."/>
            <person name="Cannon C."/>
            <person name="Castanera R."/>
            <person name="Culley D."/>
            <person name="Daum C."/>
            <person name="Ezra D."/>
            <person name="Gonzalez J."/>
            <person name="Henrissat B."/>
            <person name="Kuo A."/>
            <person name="Liang C."/>
            <person name="Lipzen A."/>
            <person name="Lutzoni F."/>
            <person name="Magnuson J."/>
            <person name="Mondo S."/>
            <person name="Nolan M."/>
            <person name="Ohm R."/>
            <person name="Pangilinan J."/>
            <person name="Park H.-J."/>
            <person name="Ramirez L."/>
            <person name="Alfaro M."/>
            <person name="Sun H."/>
            <person name="Tritt A."/>
            <person name="Yoshinaga Y."/>
            <person name="Zwiers L.-H."/>
            <person name="Turgeon B."/>
            <person name="Goodwin S."/>
            <person name="Spatafora J."/>
            <person name="Crous P."/>
            <person name="Grigoriev I."/>
        </authorList>
    </citation>
    <scope>NUCLEOTIDE SEQUENCE</scope>
    <source>
        <strain evidence="2">CBS 183.55</strain>
    </source>
</reference>
<dbReference type="EMBL" id="ML978991">
    <property type="protein sequence ID" value="KAF1924680.1"/>
    <property type="molecule type" value="Genomic_DNA"/>
</dbReference>
<accession>A0A6A5RBM5</accession>
<evidence type="ECO:0000256" key="1">
    <source>
        <dbReference type="SAM" id="MobiDB-lite"/>
    </source>
</evidence>
<gene>
    <name evidence="2" type="ORF">M421DRAFT_424566</name>
</gene>
<dbReference type="AlphaFoldDB" id="A0A6A5RBM5"/>
<evidence type="ECO:0000313" key="2">
    <source>
        <dbReference type="EMBL" id="KAF1924680.1"/>
    </source>
</evidence>
<dbReference type="RefSeq" id="XP_033444932.1">
    <property type="nucleotide sequence ID" value="XM_033593789.1"/>
</dbReference>
<protein>
    <submittedName>
        <fullName evidence="2">Uncharacterized protein</fullName>
    </submittedName>
</protein>